<comment type="caution">
    <text evidence="6">The sequence shown here is derived from an EMBL/GenBank/DDBJ whole genome shotgun (WGS) entry which is preliminary data.</text>
</comment>
<dbReference type="InterPro" id="IPR004682">
    <property type="entry name" value="TRAP_DctP"/>
</dbReference>
<dbReference type="PANTHER" id="PTHR33376:SF4">
    <property type="entry name" value="SIALIC ACID-BINDING PERIPLASMIC PROTEIN SIAP"/>
    <property type="match status" value="1"/>
</dbReference>
<accession>A0ABW9A7T4</accession>
<dbReference type="PIRSF" id="PIRSF006470">
    <property type="entry name" value="DctB"/>
    <property type="match status" value="1"/>
</dbReference>
<dbReference type="NCBIfam" id="TIGR00787">
    <property type="entry name" value="dctP"/>
    <property type="match status" value="1"/>
</dbReference>
<dbReference type="Gene3D" id="3.40.190.170">
    <property type="entry name" value="Bacterial extracellular solute-binding protein, family 7"/>
    <property type="match status" value="1"/>
</dbReference>
<keyword evidence="4 5" id="KW-0732">Signal</keyword>
<dbReference type="InterPro" id="IPR038404">
    <property type="entry name" value="TRAP_DctP_sf"/>
</dbReference>
<organism evidence="6 7">
    <name type="scientific">Herbaspirillum lusitanum</name>
    <dbReference type="NCBI Taxonomy" id="213312"/>
    <lineage>
        <taxon>Bacteria</taxon>
        <taxon>Pseudomonadati</taxon>
        <taxon>Pseudomonadota</taxon>
        <taxon>Betaproteobacteria</taxon>
        <taxon>Burkholderiales</taxon>
        <taxon>Oxalobacteraceae</taxon>
        <taxon>Herbaspirillum</taxon>
    </lineage>
</organism>
<protein>
    <submittedName>
        <fullName evidence="6">TRAP transporter substrate-binding protein</fullName>
    </submittedName>
</protein>
<dbReference type="InterPro" id="IPR006311">
    <property type="entry name" value="TAT_signal"/>
</dbReference>
<evidence type="ECO:0000313" key="6">
    <source>
        <dbReference type="EMBL" id="MFL9924496.1"/>
    </source>
</evidence>
<dbReference type="Pfam" id="PF03480">
    <property type="entry name" value="DctP"/>
    <property type="match status" value="1"/>
</dbReference>
<reference evidence="6 7" key="1">
    <citation type="journal article" date="2024" name="Chem. Sci.">
        <title>Discovery of megapolipeptins by genome mining of a Burkholderiales bacteria collection.</title>
        <authorList>
            <person name="Paulo B.S."/>
            <person name="Recchia M.J.J."/>
            <person name="Lee S."/>
            <person name="Fergusson C.H."/>
            <person name="Romanowski S.B."/>
            <person name="Hernandez A."/>
            <person name="Krull N."/>
            <person name="Liu D.Y."/>
            <person name="Cavanagh H."/>
            <person name="Bos A."/>
            <person name="Gray C.A."/>
            <person name="Murphy B.T."/>
            <person name="Linington R.G."/>
            <person name="Eustaquio A.S."/>
        </authorList>
    </citation>
    <scope>NUCLEOTIDE SEQUENCE [LARGE SCALE GENOMIC DNA]</scope>
    <source>
        <strain evidence="6 7">RL21-008-BIB-A</strain>
    </source>
</reference>
<name>A0ABW9A7T4_9BURK</name>
<evidence type="ECO:0000256" key="4">
    <source>
        <dbReference type="ARBA" id="ARBA00022729"/>
    </source>
</evidence>
<dbReference type="EMBL" id="JAQQFM010000004">
    <property type="protein sequence ID" value="MFL9924496.1"/>
    <property type="molecule type" value="Genomic_DNA"/>
</dbReference>
<dbReference type="PROSITE" id="PS51318">
    <property type="entry name" value="TAT"/>
    <property type="match status" value="1"/>
</dbReference>
<evidence type="ECO:0000256" key="5">
    <source>
        <dbReference type="SAM" id="SignalP"/>
    </source>
</evidence>
<comment type="similarity">
    <text evidence="2">Belongs to the bacterial solute-binding protein 7 family.</text>
</comment>
<dbReference type="NCBIfam" id="NF037995">
    <property type="entry name" value="TRAP_S1"/>
    <property type="match status" value="1"/>
</dbReference>
<comment type="subcellular location">
    <subcellularLocation>
        <location evidence="1">Cell envelope</location>
    </subcellularLocation>
</comment>
<dbReference type="Proteomes" id="UP001629246">
    <property type="component" value="Unassembled WGS sequence"/>
</dbReference>
<evidence type="ECO:0000256" key="3">
    <source>
        <dbReference type="ARBA" id="ARBA00022448"/>
    </source>
</evidence>
<gene>
    <name evidence="6" type="ORF">PQR62_09480</name>
</gene>
<feature type="chain" id="PRO_5046914275" evidence="5">
    <location>
        <begin position="33"/>
        <end position="341"/>
    </location>
</feature>
<keyword evidence="3" id="KW-0813">Transport</keyword>
<evidence type="ECO:0000256" key="1">
    <source>
        <dbReference type="ARBA" id="ARBA00004196"/>
    </source>
</evidence>
<evidence type="ECO:0000256" key="2">
    <source>
        <dbReference type="ARBA" id="ARBA00009023"/>
    </source>
</evidence>
<feature type="signal peptide" evidence="5">
    <location>
        <begin position="1"/>
        <end position="32"/>
    </location>
</feature>
<dbReference type="CDD" id="cd13603">
    <property type="entry name" value="PBP2_TRAP_Siap_TeaA_like"/>
    <property type="match status" value="1"/>
</dbReference>
<dbReference type="InterPro" id="IPR018389">
    <property type="entry name" value="DctP_fam"/>
</dbReference>
<sequence>MKMSISRRQFNRIALGAASAALFSLASAPVHAADKQYKFKYGTAFPNDHPGAVRIKEAADAIRKESNGRIDIQVFAQSTLGSEPDMIFQVRSGAIQFMSTAGTNLQSMVPVAGINGVAFAFKDYKQVWAAMDGELGAYVHKQLEKINVYTFDKVLDNGYRNITTATKPINTPADLANFKIRVPGIPLWIAMFKDLGAAPTSINFGELYSALQTKIVDGQENPLPLIQSAKLYETQKYVSMTGHTWDGHYIFTSTKFWNSLPKDVQEIISRNFNAAAVKERADIAELNTHLEAELKKQGMVFNYPDKQPFIDALKKAGFYTNTKAKYGAEAWTILEKYSGPL</sequence>
<proteinExistence type="inferred from homology"/>
<dbReference type="PANTHER" id="PTHR33376">
    <property type="match status" value="1"/>
</dbReference>
<evidence type="ECO:0000313" key="7">
    <source>
        <dbReference type="Proteomes" id="UP001629246"/>
    </source>
</evidence>
<keyword evidence="7" id="KW-1185">Reference proteome</keyword>